<dbReference type="OrthoDB" id="10030764at2759"/>
<protein>
    <submittedName>
        <fullName evidence="3">Uncharacterized protein LOC118409279 isoform X1</fullName>
    </submittedName>
</protein>
<reference evidence="2" key="1">
    <citation type="journal article" date="2020" name="Nat. Ecol. Evol.">
        <title>Deeply conserved synteny resolves early events in vertebrate evolution.</title>
        <authorList>
            <person name="Simakov O."/>
            <person name="Marletaz F."/>
            <person name="Yue J.X."/>
            <person name="O'Connell B."/>
            <person name="Jenkins J."/>
            <person name="Brandt A."/>
            <person name="Calef R."/>
            <person name="Tung C.H."/>
            <person name="Huang T.K."/>
            <person name="Schmutz J."/>
            <person name="Satoh N."/>
            <person name="Yu J.K."/>
            <person name="Putnam N.H."/>
            <person name="Green R.E."/>
            <person name="Rokhsar D.S."/>
        </authorList>
    </citation>
    <scope>NUCLEOTIDE SEQUENCE [LARGE SCALE GENOMIC DNA]</scope>
    <source>
        <strain evidence="2">S238N-H82</strain>
    </source>
</reference>
<name>A0A9J7KM23_BRAFL</name>
<evidence type="ECO:0000313" key="2">
    <source>
        <dbReference type="Proteomes" id="UP000001554"/>
    </source>
</evidence>
<evidence type="ECO:0000313" key="3">
    <source>
        <dbReference type="RefSeq" id="XP_035666067.1"/>
    </source>
</evidence>
<proteinExistence type="predicted"/>
<dbReference type="GeneID" id="118409279"/>
<reference evidence="3" key="2">
    <citation type="submission" date="2025-08" db="UniProtKB">
        <authorList>
            <consortium name="RefSeq"/>
        </authorList>
    </citation>
    <scope>IDENTIFICATION</scope>
    <source>
        <strain evidence="3">S238N-H82</strain>
        <tissue evidence="3">Testes</tissue>
    </source>
</reference>
<accession>A0A9J7KM23</accession>
<dbReference type="KEGG" id="bfo:118409279"/>
<dbReference type="AlphaFoldDB" id="A0A9J7KM23"/>
<dbReference type="OMA" id="FEAVAMV"/>
<gene>
    <name evidence="3" type="primary">LOC118409279</name>
</gene>
<feature type="compositionally biased region" description="Basic and acidic residues" evidence="1">
    <location>
        <begin position="208"/>
        <end position="222"/>
    </location>
</feature>
<organism evidence="2 3">
    <name type="scientific">Branchiostoma floridae</name>
    <name type="common">Florida lancelet</name>
    <name type="synonym">Amphioxus</name>
    <dbReference type="NCBI Taxonomy" id="7739"/>
    <lineage>
        <taxon>Eukaryota</taxon>
        <taxon>Metazoa</taxon>
        <taxon>Chordata</taxon>
        <taxon>Cephalochordata</taxon>
        <taxon>Leptocardii</taxon>
        <taxon>Amphioxiformes</taxon>
        <taxon>Branchiostomatidae</taxon>
        <taxon>Branchiostoma</taxon>
    </lineage>
</organism>
<sequence>MAENGLDFEAVAMVMEKDDAQDEFKKQVQFLRDNGPLPDDGGTDISVIAPTTLPLLDWTDERSRVKRKTDNSGRNADRKKRSKKSAATPSADRYSYNYWRWPPKPPLKATSAREAFSTQETSLFRFSHFGNPFPLDKLKRRPTDHVDLLNDSSQIYPTVSRTLKFITPFSSEYEYKYSSPDGFVHERPWQQRLRIFRKNRTAGSNRTADSDGKGSPDSDSSRRSSGSVISAVYLRR</sequence>
<evidence type="ECO:0000256" key="1">
    <source>
        <dbReference type="SAM" id="MobiDB-lite"/>
    </source>
</evidence>
<feature type="region of interest" description="Disordered" evidence="1">
    <location>
        <begin position="197"/>
        <end position="236"/>
    </location>
</feature>
<feature type="region of interest" description="Disordered" evidence="1">
    <location>
        <begin position="59"/>
        <end position="90"/>
    </location>
</feature>
<keyword evidence="2" id="KW-1185">Reference proteome</keyword>
<dbReference type="RefSeq" id="XP_035666067.1">
    <property type="nucleotide sequence ID" value="XM_035810174.1"/>
</dbReference>
<feature type="compositionally biased region" description="Basic and acidic residues" evidence="1">
    <location>
        <begin position="59"/>
        <end position="71"/>
    </location>
</feature>
<dbReference type="Proteomes" id="UP000001554">
    <property type="component" value="Chromosome 2"/>
</dbReference>